<dbReference type="PANTHER" id="PTHR38503:SF1">
    <property type="entry name" value="SMALL INTEGRAL MEMBRANE PROTEIN 1"/>
    <property type="match status" value="1"/>
</dbReference>
<gene>
    <name evidence="2" type="ORF">CHARACLAT_022128</name>
</gene>
<dbReference type="InterPro" id="IPR031744">
    <property type="entry name" value="SMIM1"/>
</dbReference>
<reference evidence="2 3" key="1">
    <citation type="submission" date="2021-06" db="EMBL/GenBank/DDBJ databases">
        <authorList>
            <person name="Palmer J.M."/>
        </authorList>
    </citation>
    <scope>NUCLEOTIDE SEQUENCE [LARGE SCALE GENOMIC DNA]</scope>
    <source>
        <strain evidence="2 3">CL_MEX2019</strain>
        <tissue evidence="2">Muscle</tissue>
    </source>
</reference>
<organism evidence="2 3">
    <name type="scientific">Characodon lateralis</name>
    <dbReference type="NCBI Taxonomy" id="208331"/>
    <lineage>
        <taxon>Eukaryota</taxon>
        <taxon>Metazoa</taxon>
        <taxon>Chordata</taxon>
        <taxon>Craniata</taxon>
        <taxon>Vertebrata</taxon>
        <taxon>Euteleostomi</taxon>
        <taxon>Actinopterygii</taxon>
        <taxon>Neopterygii</taxon>
        <taxon>Teleostei</taxon>
        <taxon>Neoteleostei</taxon>
        <taxon>Acanthomorphata</taxon>
        <taxon>Ovalentaria</taxon>
        <taxon>Atherinomorphae</taxon>
        <taxon>Cyprinodontiformes</taxon>
        <taxon>Goodeidae</taxon>
        <taxon>Characodon</taxon>
    </lineage>
</organism>
<dbReference type="Pfam" id="PF15875">
    <property type="entry name" value="DUF4731"/>
    <property type="match status" value="1"/>
</dbReference>
<feature type="transmembrane region" description="Helical" evidence="1">
    <location>
        <begin position="44"/>
        <end position="69"/>
    </location>
</feature>
<sequence length="74" mass="8176">MESTGEASVHYDRWSENNINMNVESSQSTTMRIYNRACVGKTGIALRAAGVVCALVVIYIIGYVTGYYVHQCPL</sequence>
<name>A0ABU7EC44_9TELE</name>
<keyword evidence="1" id="KW-0812">Transmembrane</keyword>
<protein>
    <recommendedName>
        <fullName evidence="4">Small integral membrane protein 1</fullName>
    </recommendedName>
</protein>
<dbReference type="PANTHER" id="PTHR38503">
    <property type="entry name" value="SMALL INTEGRAL MEMBRANE PROTEIN 1"/>
    <property type="match status" value="1"/>
</dbReference>
<keyword evidence="1" id="KW-0472">Membrane</keyword>
<accession>A0ABU7EC44</accession>
<evidence type="ECO:0000313" key="3">
    <source>
        <dbReference type="Proteomes" id="UP001352852"/>
    </source>
</evidence>
<evidence type="ECO:0008006" key="4">
    <source>
        <dbReference type="Google" id="ProtNLM"/>
    </source>
</evidence>
<evidence type="ECO:0000313" key="2">
    <source>
        <dbReference type="EMBL" id="MED6284750.1"/>
    </source>
</evidence>
<keyword evidence="3" id="KW-1185">Reference proteome</keyword>
<keyword evidence="1" id="KW-1133">Transmembrane helix</keyword>
<dbReference type="Proteomes" id="UP001352852">
    <property type="component" value="Unassembled WGS sequence"/>
</dbReference>
<evidence type="ECO:0000256" key="1">
    <source>
        <dbReference type="SAM" id="Phobius"/>
    </source>
</evidence>
<dbReference type="EMBL" id="JAHUTJ010051405">
    <property type="protein sequence ID" value="MED6284750.1"/>
    <property type="molecule type" value="Genomic_DNA"/>
</dbReference>
<proteinExistence type="predicted"/>
<comment type="caution">
    <text evidence="2">The sequence shown here is derived from an EMBL/GenBank/DDBJ whole genome shotgun (WGS) entry which is preliminary data.</text>
</comment>